<dbReference type="RefSeq" id="WP_096582585.1">
    <property type="nucleotide sequence ID" value="NZ_CAWNJS010000001.1"/>
</dbReference>
<dbReference type="KEGG" id="ttq:NIES37_64010"/>
<keyword evidence="2" id="KW-1185">Reference proteome</keyword>
<dbReference type="PANTHER" id="PTHR32098">
    <property type="entry name" value="LYCOPENE BETA/EPSILON CYCLASE PROTEIN"/>
    <property type="match status" value="1"/>
</dbReference>
<organism evidence="1 2">
    <name type="scientific">Tolypothrix tenuis PCC 7101</name>
    <dbReference type="NCBI Taxonomy" id="231146"/>
    <lineage>
        <taxon>Bacteria</taxon>
        <taxon>Bacillati</taxon>
        <taxon>Cyanobacteriota</taxon>
        <taxon>Cyanophyceae</taxon>
        <taxon>Nostocales</taxon>
        <taxon>Tolypothrichaceae</taxon>
        <taxon>Tolypothrix</taxon>
    </lineage>
</organism>
<protein>
    <submittedName>
        <fullName evidence="1">Uncharacterized protein</fullName>
    </submittedName>
</protein>
<dbReference type="InterPro" id="IPR036188">
    <property type="entry name" value="FAD/NAD-bd_sf"/>
</dbReference>
<dbReference type="SUPFAM" id="SSF51905">
    <property type="entry name" value="FAD/NAD(P)-binding domain"/>
    <property type="match status" value="1"/>
</dbReference>
<evidence type="ECO:0000313" key="2">
    <source>
        <dbReference type="Proteomes" id="UP000218785"/>
    </source>
</evidence>
<dbReference type="Proteomes" id="UP000218785">
    <property type="component" value="Chromosome"/>
</dbReference>
<gene>
    <name evidence="1" type="ORF">NIES37_64010</name>
</gene>
<name>A0A1Z4N9H5_9CYAN</name>
<dbReference type="PANTHER" id="PTHR32098:SF5">
    <property type="entry name" value="LYCOPENE BETA_EPSILON CYCLASE PROTEIN"/>
    <property type="match status" value="1"/>
</dbReference>
<dbReference type="AlphaFoldDB" id="A0A1Z4N9H5"/>
<proteinExistence type="predicted"/>
<sequence>MSITEDILSQLPGNVMAGLRSADRTLASLRADQAPIPMVVKENPELLDNVDWDVIICGGTLGILIGCALAVQGLKVGLIERGILRGREQEWNISRKELEVFLELNLLTNAELDQAIATEYNPARVSFQGGTEVWVEDVLNIGVDPVYLLETLKTRFLAAGGALWENTPLSEAVVHPNGVMVNNQLKTRLLIDAMGHLSPIAQQARQGQKPDALCLVVGSCAQGFPENHSGDLLLSFTPLQNQCQYFWEAFPARDGRTTYLFTYMDAHPQRLGLEALFEEYLRLLPQYQGVELSQLKFQRALFGFFPTYRQSPLKTPWNRILPVGDSSGSQSPLSFGGFGAMVRHLKRLTFGIQEALQTEQLSTTALALLQPYQPSLAVTWLFQKAMSVGINQNISPEQINQLLAVVFQEMQKLGNKVLKPFLQDIVKFPALTLTLVKTGLANPGLIAKIIPQVGFINLLDWILHYVNLSIYTALFWLSPMLETLVKYLPNPQQYYWHRLFDAWKFGSGSDYLDE</sequence>
<reference evidence="1 2" key="1">
    <citation type="submission" date="2017-06" db="EMBL/GenBank/DDBJ databases">
        <title>Genome sequencing of cyanobaciteial culture collection at National Institute for Environmental Studies (NIES).</title>
        <authorList>
            <person name="Hirose Y."/>
            <person name="Shimura Y."/>
            <person name="Fujisawa T."/>
            <person name="Nakamura Y."/>
            <person name="Kawachi M."/>
        </authorList>
    </citation>
    <scope>NUCLEOTIDE SEQUENCE [LARGE SCALE GENOMIC DNA]</scope>
    <source>
        <strain evidence="1 2">NIES-37</strain>
    </source>
</reference>
<dbReference type="Gene3D" id="3.50.50.60">
    <property type="entry name" value="FAD/NAD(P)-binding domain"/>
    <property type="match status" value="1"/>
</dbReference>
<accession>A0A1Z4N9H5</accession>
<dbReference type="EMBL" id="AP018248">
    <property type="protein sequence ID" value="BAZ02389.1"/>
    <property type="molecule type" value="Genomic_DNA"/>
</dbReference>
<evidence type="ECO:0000313" key="1">
    <source>
        <dbReference type="EMBL" id="BAZ02389.1"/>
    </source>
</evidence>